<protein>
    <submittedName>
        <fullName evidence="2">Uncharacterized protein</fullName>
    </submittedName>
</protein>
<feature type="non-terminal residue" evidence="2">
    <location>
        <position position="1"/>
    </location>
</feature>
<feature type="compositionally biased region" description="Basic residues" evidence="1">
    <location>
        <begin position="68"/>
        <end position="78"/>
    </location>
</feature>
<feature type="compositionally biased region" description="Gly residues" evidence="1">
    <location>
        <begin position="14"/>
        <end position="26"/>
    </location>
</feature>
<evidence type="ECO:0000256" key="1">
    <source>
        <dbReference type="SAM" id="MobiDB-lite"/>
    </source>
</evidence>
<proteinExistence type="predicted"/>
<keyword evidence="3" id="KW-1185">Reference proteome</keyword>
<dbReference type="Proteomes" id="UP000044602">
    <property type="component" value="Unassembled WGS sequence"/>
</dbReference>
<feature type="non-terminal residue" evidence="2">
    <location>
        <position position="103"/>
    </location>
</feature>
<feature type="compositionally biased region" description="Basic and acidic residues" evidence="1">
    <location>
        <begin position="79"/>
        <end position="90"/>
    </location>
</feature>
<dbReference type="EMBL" id="CVQH01024210">
    <property type="protein sequence ID" value="CRK36638.1"/>
    <property type="molecule type" value="Genomic_DNA"/>
</dbReference>
<name>A0A0G4MQU8_VERLO</name>
<feature type="region of interest" description="Disordered" evidence="1">
    <location>
        <begin position="1"/>
        <end position="103"/>
    </location>
</feature>
<sequence length="103" mass="11223">RTKRLGAAPETGRRGGSSVGRLGGPQGPRLGRSRNHRLVPGNGPPRRDGNGTGPPLPLHNVNGGPRSRERRRHSHARKAHQDQLVSDRRRVGGVPRPRHVRDA</sequence>
<dbReference type="AlphaFoldDB" id="A0A0G4MQU8"/>
<organism evidence="2 3">
    <name type="scientific">Verticillium longisporum</name>
    <name type="common">Verticillium dahliae var. longisporum</name>
    <dbReference type="NCBI Taxonomy" id="100787"/>
    <lineage>
        <taxon>Eukaryota</taxon>
        <taxon>Fungi</taxon>
        <taxon>Dikarya</taxon>
        <taxon>Ascomycota</taxon>
        <taxon>Pezizomycotina</taxon>
        <taxon>Sordariomycetes</taxon>
        <taxon>Hypocreomycetidae</taxon>
        <taxon>Glomerellales</taxon>
        <taxon>Plectosphaerellaceae</taxon>
        <taxon>Verticillium</taxon>
    </lineage>
</organism>
<gene>
    <name evidence="2" type="ORF">BN1708_020056</name>
</gene>
<reference evidence="2 3" key="1">
    <citation type="submission" date="2015-05" db="EMBL/GenBank/DDBJ databases">
        <authorList>
            <person name="Wang D.B."/>
            <person name="Wang M."/>
        </authorList>
    </citation>
    <scope>NUCLEOTIDE SEQUENCE [LARGE SCALE GENOMIC DNA]</scope>
    <source>
        <strain evidence="2">VL1</strain>
    </source>
</reference>
<evidence type="ECO:0000313" key="2">
    <source>
        <dbReference type="EMBL" id="CRK36638.1"/>
    </source>
</evidence>
<evidence type="ECO:0000313" key="3">
    <source>
        <dbReference type="Proteomes" id="UP000044602"/>
    </source>
</evidence>
<accession>A0A0G4MQU8</accession>